<evidence type="ECO:0000259" key="2">
    <source>
        <dbReference type="Pfam" id="PF13340"/>
    </source>
</evidence>
<dbReference type="GO" id="GO:0004803">
    <property type="term" value="F:transposase activity"/>
    <property type="evidence" value="ECO:0007669"/>
    <property type="project" value="InterPro"/>
</dbReference>
<accession>A0A7W7QR34</accession>
<evidence type="ECO:0000313" key="3">
    <source>
        <dbReference type="EMBL" id="MBB4917576.1"/>
    </source>
</evidence>
<dbReference type="Pfam" id="PF01609">
    <property type="entry name" value="DDE_Tnp_1"/>
    <property type="match status" value="1"/>
</dbReference>
<feature type="domain" description="Transposase IS4-like" evidence="1">
    <location>
        <begin position="134"/>
        <end position="286"/>
    </location>
</feature>
<keyword evidence="4" id="KW-1185">Reference proteome</keyword>
<evidence type="ECO:0000313" key="4">
    <source>
        <dbReference type="Proteomes" id="UP000552644"/>
    </source>
</evidence>
<evidence type="ECO:0000259" key="1">
    <source>
        <dbReference type="Pfam" id="PF01609"/>
    </source>
</evidence>
<sequence>MAAAPHLPDLTDTPLADSPIRRYATVMTEHRRYPSDLSDARWQLIEPTPTAWRTEHLACALDIGRPPEHDLRTIMNAILYVDRTGIPWRYLPHDYPPWATTYWYFAAWRDEGVFTKLSGLLHRLVRIAEGRAPEPSACVVDAQSVKTSTDVPAAGQGIDTAKKIVGRKRSIVVDTLGLLLAVLVTAASVPDSVAGTALIDRIAATHPTIRKTWVDGGYRQRLVEHAVALGIDMQIVRRNPSTRGFTVLPRRWVVERTLGWFMLHRRLARDYEALPASSEAMIHITMIDLMSRRLTGESTPTWRDT</sequence>
<comment type="caution">
    <text evidence="3">The sequence shown here is derived from an EMBL/GenBank/DDBJ whole genome shotgun (WGS) entry which is preliminary data.</text>
</comment>
<proteinExistence type="predicted"/>
<dbReference type="PANTHER" id="PTHR30007:SF0">
    <property type="entry name" value="TRANSPOSASE"/>
    <property type="match status" value="1"/>
</dbReference>
<reference evidence="3 4" key="1">
    <citation type="submission" date="2020-08" db="EMBL/GenBank/DDBJ databases">
        <title>Genomic Encyclopedia of Type Strains, Phase III (KMG-III): the genomes of soil and plant-associated and newly described type strains.</title>
        <authorList>
            <person name="Whitman W."/>
        </authorList>
    </citation>
    <scope>NUCLEOTIDE SEQUENCE [LARGE SCALE GENOMIC DNA]</scope>
    <source>
        <strain evidence="3 4">CECT 8840</strain>
    </source>
</reference>
<dbReference type="Pfam" id="PF13340">
    <property type="entry name" value="DUF4096"/>
    <property type="match status" value="1"/>
</dbReference>
<dbReference type="PANTHER" id="PTHR30007">
    <property type="entry name" value="PHP DOMAIN PROTEIN"/>
    <property type="match status" value="1"/>
</dbReference>
<gene>
    <name evidence="3" type="ORF">FHS44_004684</name>
</gene>
<dbReference type="NCBIfam" id="NF033580">
    <property type="entry name" value="transpos_IS5_3"/>
    <property type="match status" value="1"/>
</dbReference>
<organism evidence="3 4">
    <name type="scientific">Streptosporangium saharense</name>
    <dbReference type="NCBI Taxonomy" id="1706840"/>
    <lineage>
        <taxon>Bacteria</taxon>
        <taxon>Bacillati</taxon>
        <taxon>Actinomycetota</taxon>
        <taxon>Actinomycetes</taxon>
        <taxon>Streptosporangiales</taxon>
        <taxon>Streptosporangiaceae</taxon>
        <taxon>Streptosporangium</taxon>
    </lineage>
</organism>
<dbReference type="Proteomes" id="UP000552644">
    <property type="component" value="Unassembled WGS sequence"/>
</dbReference>
<dbReference type="GO" id="GO:0006313">
    <property type="term" value="P:DNA transposition"/>
    <property type="evidence" value="ECO:0007669"/>
    <property type="project" value="InterPro"/>
</dbReference>
<dbReference type="InterPro" id="IPR025161">
    <property type="entry name" value="IS402-like_dom"/>
</dbReference>
<dbReference type="InterPro" id="IPR002559">
    <property type="entry name" value="Transposase_11"/>
</dbReference>
<protein>
    <submittedName>
        <fullName evidence="3">Transposase</fullName>
    </submittedName>
</protein>
<dbReference type="GO" id="GO:0003677">
    <property type="term" value="F:DNA binding"/>
    <property type="evidence" value="ECO:0007669"/>
    <property type="project" value="InterPro"/>
</dbReference>
<dbReference type="AlphaFoldDB" id="A0A7W7QR34"/>
<name>A0A7W7QR34_9ACTN</name>
<feature type="domain" description="Insertion element IS402-like" evidence="2">
    <location>
        <begin position="37"/>
        <end position="117"/>
    </location>
</feature>
<dbReference type="EMBL" id="JACHJP010000004">
    <property type="protein sequence ID" value="MBB4917576.1"/>
    <property type="molecule type" value="Genomic_DNA"/>
</dbReference>